<dbReference type="GO" id="GO:1990904">
    <property type="term" value="C:ribonucleoprotein complex"/>
    <property type="evidence" value="ECO:0007669"/>
    <property type="project" value="UniProtKB-KW"/>
</dbReference>
<dbReference type="EMBL" id="JBHFFA010000001">
    <property type="protein sequence ID" value="KAL2650017.1"/>
    <property type="molecule type" value="Genomic_DNA"/>
</dbReference>
<feature type="region of interest" description="Disordered" evidence="4">
    <location>
        <begin position="58"/>
        <end position="77"/>
    </location>
</feature>
<dbReference type="Pfam" id="PF17067">
    <property type="entry name" value="RPS31"/>
    <property type="match status" value="1"/>
</dbReference>
<evidence type="ECO:0000256" key="4">
    <source>
        <dbReference type="SAM" id="MobiDB-lite"/>
    </source>
</evidence>
<dbReference type="PANTHER" id="PTHR34550:SF2">
    <property type="entry name" value="SMALL RIBOSOMAL SUBUNIT PROTEIN BTHXC"/>
    <property type="match status" value="1"/>
</dbReference>
<dbReference type="InterPro" id="IPR044695">
    <property type="entry name" value="Ribosomal_bTHXc/bTHXc_plant"/>
</dbReference>
<dbReference type="InterPro" id="IPR030826">
    <property type="entry name" value="Ribosomal_bTHX/bTHXc/bTHXm"/>
</dbReference>
<organism evidence="5 6">
    <name type="scientific">Riccia fluitans</name>
    <dbReference type="NCBI Taxonomy" id="41844"/>
    <lineage>
        <taxon>Eukaryota</taxon>
        <taxon>Viridiplantae</taxon>
        <taxon>Streptophyta</taxon>
        <taxon>Embryophyta</taxon>
        <taxon>Marchantiophyta</taxon>
        <taxon>Marchantiopsida</taxon>
        <taxon>Marchantiidae</taxon>
        <taxon>Marchantiales</taxon>
        <taxon>Ricciaceae</taxon>
        <taxon>Riccia</taxon>
    </lineage>
</organism>
<protein>
    <submittedName>
        <fullName evidence="5">Uncharacterized protein</fullName>
    </submittedName>
</protein>
<accession>A0ABD1ZG10</accession>
<dbReference type="NCBIfam" id="TIGR04560">
    <property type="entry name" value="ribo_THX"/>
    <property type="match status" value="1"/>
</dbReference>
<evidence type="ECO:0000256" key="3">
    <source>
        <dbReference type="ARBA" id="ARBA00023274"/>
    </source>
</evidence>
<proteinExistence type="inferred from homology"/>
<dbReference type="GO" id="GO:0005840">
    <property type="term" value="C:ribosome"/>
    <property type="evidence" value="ECO:0007669"/>
    <property type="project" value="UniProtKB-KW"/>
</dbReference>
<comment type="similarity">
    <text evidence="1">Belongs to the bacterial ribosomal protein bTHX family.</text>
</comment>
<keyword evidence="3" id="KW-0687">Ribonucleoprotein</keyword>
<dbReference type="AlphaFoldDB" id="A0ABD1ZG10"/>
<comment type="caution">
    <text evidence="5">The sequence shown here is derived from an EMBL/GenBank/DDBJ whole genome shotgun (WGS) entry which is preliminary data.</text>
</comment>
<dbReference type="Proteomes" id="UP001605036">
    <property type="component" value="Unassembled WGS sequence"/>
</dbReference>
<evidence type="ECO:0000256" key="1">
    <source>
        <dbReference type="ARBA" id="ARBA00010834"/>
    </source>
</evidence>
<evidence type="ECO:0000256" key="2">
    <source>
        <dbReference type="ARBA" id="ARBA00022980"/>
    </source>
</evidence>
<gene>
    <name evidence="5" type="ORF">R1flu_018145</name>
</gene>
<reference evidence="5 6" key="1">
    <citation type="submission" date="2024-09" db="EMBL/GenBank/DDBJ databases">
        <title>Chromosome-scale assembly of Riccia fluitans.</title>
        <authorList>
            <person name="Paukszto L."/>
            <person name="Sawicki J."/>
            <person name="Karawczyk K."/>
            <person name="Piernik-Szablinska J."/>
            <person name="Szczecinska M."/>
            <person name="Mazdziarz M."/>
        </authorList>
    </citation>
    <scope>NUCLEOTIDE SEQUENCE [LARGE SCALE GENOMIC DNA]</scope>
    <source>
        <strain evidence="5">Rf_01</strain>
        <tissue evidence="5">Aerial parts of the thallus</tissue>
    </source>
</reference>
<keyword evidence="6" id="KW-1185">Reference proteome</keyword>
<name>A0ABD1ZG10_9MARC</name>
<sequence length="141" mass="14737">MASLCATTTSVAFSTSSLVIVDSRQLLSTSSAVSVSSPSLAYPAVRCGRGDSRTAKGKRFKGSFGNARPKDPSKGKGLAVTEQNAWAHVINRVGQDTALRLATTAITVRSARIHCCVPEIVVVCSKVCRSSVSPVVNVITN</sequence>
<evidence type="ECO:0000313" key="5">
    <source>
        <dbReference type="EMBL" id="KAL2650017.1"/>
    </source>
</evidence>
<evidence type="ECO:0000313" key="6">
    <source>
        <dbReference type="Proteomes" id="UP001605036"/>
    </source>
</evidence>
<keyword evidence="2" id="KW-0689">Ribosomal protein</keyword>
<dbReference type="PANTHER" id="PTHR34550">
    <property type="entry name" value="30S RIBOSOMAL PROTEIN S31, CHLOROPLASTIC"/>
    <property type="match status" value="1"/>
</dbReference>